<reference evidence="1" key="1">
    <citation type="submission" date="2021-05" db="EMBL/GenBank/DDBJ databases">
        <authorList>
            <person name="Pietrasiak N."/>
            <person name="Ward R."/>
            <person name="Stajich J.E."/>
            <person name="Kurbessoian T."/>
        </authorList>
    </citation>
    <scope>NUCLEOTIDE SEQUENCE</scope>
    <source>
        <strain evidence="1">GSE-NOS-MK-12-04C</strain>
    </source>
</reference>
<dbReference type="AlphaFoldDB" id="A0A951UVY1"/>
<gene>
    <name evidence="1" type="ORF">KME60_29245</name>
</gene>
<sequence>MPTQKVTVELPDPVFKQLARIASATQQPLEVLAAQSIASNLPPTPDNAPLEIQSELLQMQSWDSTELLSIAQSQVTREQQQRHIELLEKNQTDELTPQERQELSELRTTADRLMLQKAYAWSVLRWRGHRVPSLNELPE</sequence>
<evidence type="ECO:0000313" key="1">
    <source>
        <dbReference type="EMBL" id="MBW4671397.1"/>
    </source>
</evidence>
<dbReference type="EMBL" id="JAHHGZ010000044">
    <property type="protein sequence ID" value="MBW4671397.1"/>
    <property type="molecule type" value="Genomic_DNA"/>
</dbReference>
<proteinExistence type="predicted"/>
<protein>
    <submittedName>
        <fullName evidence="1">Uncharacterized protein</fullName>
    </submittedName>
</protein>
<evidence type="ECO:0000313" key="2">
    <source>
        <dbReference type="Proteomes" id="UP000729701"/>
    </source>
</evidence>
<organism evidence="1 2">
    <name type="scientific">Cyanomargarita calcarea GSE-NOS-MK-12-04C</name>
    <dbReference type="NCBI Taxonomy" id="2839659"/>
    <lineage>
        <taxon>Bacteria</taxon>
        <taxon>Bacillati</taxon>
        <taxon>Cyanobacteriota</taxon>
        <taxon>Cyanophyceae</taxon>
        <taxon>Nostocales</taxon>
        <taxon>Cyanomargaritaceae</taxon>
        <taxon>Cyanomargarita</taxon>
    </lineage>
</organism>
<accession>A0A951UVY1</accession>
<reference evidence="1" key="2">
    <citation type="journal article" date="2022" name="Microbiol. Resour. Announc.">
        <title>Metagenome Sequencing to Explore Phylogenomics of Terrestrial Cyanobacteria.</title>
        <authorList>
            <person name="Ward R.D."/>
            <person name="Stajich J.E."/>
            <person name="Johansen J.R."/>
            <person name="Huntemann M."/>
            <person name="Clum A."/>
            <person name="Foster B."/>
            <person name="Foster B."/>
            <person name="Roux S."/>
            <person name="Palaniappan K."/>
            <person name="Varghese N."/>
            <person name="Mukherjee S."/>
            <person name="Reddy T.B.K."/>
            <person name="Daum C."/>
            <person name="Copeland A."/>
            <person name="Chen I.A."/>
            <person name="Ivanova N.N."/>
            <person name="Kyrpides N.C."/>
            <person name="Shapiro N."/>
            <person name="Eloe-Fadrosh E.A."/>
            <person name="Pietrasiak N."/>
        </authorList>
    </citation>
    <scope>NUCLEOTIDE SEQUENCE</scope>
    <source>
        <strain evidence="1">GSE-NOS-MK-12-04C</strain>
    </source>
</reference>
<dbReference type="Proteomes" id="UP000729701">
    <property type="component" value="Unassembled WGS sequence"/>
</dbReference>
<comment type="caution">
    <text evidence="1">The sequence shown here is derived from an EMBL/GenBank/DDBJ whole genome shotgun (WGS) entry which is preliminary data.</text>
</comment>
<name>A0A951UVY1_9CYAN</name>